<feature type="compositionally biased region" description="Polar residues" evidence="1">
    <location>
        <begin position="941"/>
        <end position="950"/>
    </location>
</feature>
<dbReference type="CDD" id="cd00084">
    <property type="entry name" value="HMG-box_SF"/>
    <property type="match status" value="1"/>
</dbReference>
<accession>A0A4S4KPN4</accession>
<feature type="region of interest" description="Disordered" evidence="1">
    <location>
        <begin position="941"/>
        <end position="963"/>
    </location>
</feature>
<dbReference type="AlphaFoldDB" id="A0A4S4KPN4"/>
<evidence type="ECO:0000313" key="3">
    <source>
        <dbReference type="Proteomes" id="UP000309038"/>
    </source>
</evidence>
<evidence type="ECO:0000256" key="1">
    <source>
        <dbReference type="SAM" id="MobiDB-lite"/>
    </source>
</evidence>
<organism evidence="2 3">
    <name type="scientific">Hermanssonia centrifuga</name>
    <dbReference type="NCBI Taxonomy" id="98765"/>
    <lineage>
        <taxon>Eukaryota</taxon>
        <taxon>Fungi</taxon>
        <taxon>Dikarya</taxon>
        <taxon>Basidiomycota</taxon>
        <taxon>Agaricomycotina</taxon>
        <taxon>Agaricomycetes</taxon>
        <taxon>Polyporales</taxon>
        <taxon>Meruliaceae</taxon>
        <taxon>Hermanssonia</taxon>
    </lineage>
</organism>
<evidence type="ECO:0000313" key="2">
    <source>
        <dbReference type="EMBL" id="THH00549.1"/>
    </source>
</evidence>
<comment type="caution">
    <text evidence="2">The sequence shown here is derived from an EMBL/GenBank/DDBJ whole genome shotgun (WGS) entry which is preliminary data.</text>
</comment>
<feature type="compositionally biased region" description="Polar residues" evidence="1">
    <location>
        <begin position="23"/>
        <end position="37"/>
    </location>
</feature>
<feature type="compositionally biased region" description="Basic and acidic residues" evidence="1">
    <location>
        <begin position="752"/>
        <end position="770"/>
    </location>
</feature>
<protein>
    <submittedName>
        <fullName evidence="2">Uncharacterized protein</fullName>
    </submittedName>
</protein>
<dbReference type="Proteomes" id="UP000309038">
    <property type="component" value="Unassembled WGS sequence"/>
</dbReference>
<feature type="compositionally biased region" description="Basic residues" evidence="1">
    <location>
        <begin position="8"/>
        <end position="19"/>
    </location>
</feature>
<dbReference type="EMBL" id="SGPJ01000047">
    <property type="protein sequence ID" value="THH00549.1"/>
    <property type="molecule type" value="Genomic_DNA"/>
</dbReference>
<sequence>MSTPSSKQARRTYFRHNKLAKQAQYSSTDHTGSTSRKPSPAGPSKRLRCDDSEDDFDIEHVNHEPEDPPVLVPDDIPLREPGPPPLAMPSLVEPSSQAGDERLDDGFDDEVWTPEPPQASSPELEQSDLDEATRAAVDLGSLADLDSDGTEDRPMAGNRTGQDIEDDEPPPVLHIDELRTSQAFIDALQGASLDDENLHPDVLERLRNPPTEEYRLDDPVLHLSLEIFLGLDRASEVHYDLFRSAVARSHNIQMLSLHQVKRAVQDISGVRAVYDDMCINSCVAYTGPFASRDTCPECGENRYDQLKLVETGNKIARQRALTNVIGPQLQAMWRTPAGAKAMKYRADCTRKLMEDVELTANGTKVIIPVYSDYLHGAEYLAAVGRGDITDTDTVLMLSIDGAQLYRSKQSDCWIYIWVNYNRAPDNRYKLASISVGGVIPGPRKPKNLESFLFTALNIPDLLISLWRGTMTCEKGDSRDTWGWAVFRDLEVWRTHGRAVAAATPYLPTSYDRPPRNPAEKINTGYKAIEYLTYLFLAPSAFEGSSSPDGATDMYKNPYQRYKRVENERSIWRIQINSIEDRLAQMMNGIQQLHGTCTSILGMLQNGSQGGGTLVADVGPPEPPVLNQADYPLVTYWLEDEWAKQRSKGMTLVHGQSTHSTAAKCAYIQKSDGTSLDEADWKRLNSVTRALFNGLNPVPESWLAHSSLTQRVTVYHTLIFTFPCLGFGNGYWKAEKYCVNQYPLWKSARHKENLKNEEENMRKRKAQEHDVPSSGGTAPVSTSVNSSKRVKAARMNLVNPLMSMPVPLLNTTVDTPAIEVLDAQLIAVPSLLPGPSSSSEPAAYVGHGDSEGNTGPLSMAGQAGNVAAVQLASGATSADHSHIAPAGELEPGNTDIGLAPPEATANEGALADTPRDDSSSSVGAAAHNATVDIALEQSGSSTITQTVQSSKKAPARSQIFQPGSKETARNIYGRLWKTVNPNATNAEFTKVWQAMSKREKKVYEAQAKALSKSLY</sequence>
<name>A0A4S4KPN4_9APHY</name>
<keyword evidence="3" id="KW-1185">Reference proteome</keyword>
<gene>
    <name evidence="2" type="ORF">EW026_g2010</name>
</gene>
<feature type="region of interest" description="Disordered" evidence="1">
    <location>
        <begin position="831"/>
        <end position="859"/>
    </location>
</feature>
<feature type="region of interest" description="Disordered" evidence="1">
    <location>
        <begin position="876"/>
        <end position="922"/>
    </location>
</feature>
<feature type="compositionally biased region" description="Low complexity" evidence="1">
    <location>
        <begin position="831"/>
        <end position="840"/>
    </location>
</feature>
<feature type="compositionally biased region" description="Polar residues" evidence="1">
    <location>
        <begin position="773"/>
        <end position="786"/>
    </location>
</feature>
<proteinExistence type="predicted"/>
<feature type="region of interest" description="Disordered" evidence="1">
    <location>
        <begin position="752"/>
        <end position="787"/>
    </location>
</feature>
<reference evidence="2 3" key="1">
    <citation type="submission" date="2019-02" db="EMBL/GenBank/DDBJ databases">
        <title>Genome sequencing of the rare red list fungi Phlebia centrifuga.</title>
        <authorList>
            <person name="Buettner E."/>
            <person name="Kellner H."/>
        </authorList>
    </citation>
    <scope>NUCLEOTIDE SEQUENCE [LARGE SCALE GENOMIC DNA]</scope>
    <source>
        <strain evidence="2 3">DSM 108282</strain>
    </source>
</reference>
<feature type="region of interest" description="Disordered" evidence="1">
    <location>
        <begin position="140"/>
        <end position="169"/>
    </location>
</feature>
<feature type="region of interest" description="Disordered" evidence="1">
    <location>
        <begin position="1"/>
        <end position="128"/>
    </location>
</feature>